<keyword evidence="3" id="KW-0413">Isomerase</keyword>
<protein>
    <submittedName>
        <fullName evidence="3">Ketosteroid isomerase homolog</fullName>
    </submittedName>
</protein>
<sequence length="155" mass="16901">MLAATLITAFALLLPAATLLDHGPDDEAAIRRARTHSNRAIVNRNLLGVAESLADDYVAIVGDGGFVSSKKEYVGLFKQDFDSGSKRVIYERVADKIEVNAEQGLAAEHGHWIGRRVDGSTAFTGTYMAMWQQTPAGWKIRSELFVTLSTGNQPH</sequence>
<dbReference type="EMBL" id="FNVA01000002">
    <property type="protein sequence ID" value="SEF99072.1"/>
    <property type="molecule type" value="Genomic_DNA"/>
</dbReference>
<feature type="domain" description="DUF4440" evidence="2">
    <location>
        <begin position="30"/>
        <end position="140"/>
    </location>
</feature>
<dbReference type="AlphaFoldDB" id="A0A1H5WHX6"/>
<proteinExistence type="predicted"/>
<name>A0A1H5WHX6_9BACT</name>
<evidence type="ECO:0000256" key="1">
    <source>
        <dbReference type="SAM" id="SignalP"/>
    </source>
</evidence>
<reference evidence="3 4" key="1">
    <citation type="submission" date="2016-10" db="EMBL/GenBank/DDBJ databases">
        <authorList>
            <person name="de Groot N.N."/>
        </authorList>
    </citation>
    <scope>NUCLEOTIDE SEQUENCE [LARGE SCALE GENOMIC DNA]</scope>
    <source>
        <strain evidence="3 4">DSM 22489</strain>
    </source>
</reference>
<dbReference type="SUPFAM" id="SSF54427">
    <property type="entry name" value="NTF2-like"/>
    <property type="match status" value="1"/>
</dbReference>
<gene>
    <name evidence="3" type="ORF">SAMN05421819_1590</name>
</gene>
<evidence type="ECO:0000313" key="3">
    <source>
        <dbReference type="EMBL" id="SEF99072.1"/>
    </source>
</evidence>
<keyword evidence="1" id="KW-0732">Signal</keyword>
<organism evidence="3 4">
    <name type="scientific">Bryocella elongata</name>
    <dbReference type="NCBI Taxonomy" id="863522"/>
    <lineage>
        <taxon>Bacteria</taxon>
        <taxon>Pseudomonadati</taxon>
        <taxon>Acidobacteriota</taxon>
        <taxon>Terriglobia</taxon>
        <taxon>Terriglobales</taxon>
        <taxon>Acidobacteriaceae</taxon>
        <taxon>Bryocella</taxon>
    </lineage>
</organism>
<dbReference type="InterPro" id="IPR032710">
    <property type="entry name" value="NTF2-like_dom_sf"/>
</dbReference>
<accession>A0A1H5WHX6</accession>
<dbReference type="RefSeq" id="WP_160115056.1">
    <property type="nucleotide sequence ID" value="NZ_FNVA01000002.1"/>
</dbReference>
<evidence type="ECO:0000313" key="4">
    <source>
        <dbReference type="Proteomes" id="UP000236728"/>
    </source>
</evidence>
<evidence type="ECO:0000259" key="2">
    <source>
        <dbReference type="Pfam" id="PF14534"/>
    </source>
</evidence>
<dbReference type="OrthoDB" id="119083at2"/>
<dbReference type="InterPro" id="IPR027843">
    <property type="entry name" value="DUF4440"/>
</dbReference>
<dbReference type="GO" id="GO:0016853">
    <property type="term" value="F:isomerase activity"/>
    <property type="evidence" value="ECO:0007669"/>
    <property type="project" value="UniProtKB-KW"/>
</dbReference>
<feature type="signal peptide" evidence="1">
    <location>
        <begin position="1"/>
        <end position="20"/>
    </location>
</feature>
<keyword evidence="4" id="KW-1185">Reference proteome</keyword>
<dbReference type="Pfam" id="PF14534">
    <property type="entry name" value="DUF4440"/>
    <property type="match status" value="1"/>
</dbReference>
<feature type="chain" id="PRO_5009288305" evidence="1">
    <location>
        <begin position="21"/>
        <end position="155"/>
    </location>
</feature>
<dbReference type="Proteomes" id="UP000236728">
    <property type="component" value="Unassembled WGS sequence"/>
</dbReference>
<dbReference type="Gene3D" id="3.10.450.50">
    <property type="match status" value="1"/>
</dbReference>